<sequence>MKVLNLYSGIGGNRKLWKDVEVTAVEINPEVASIYQDLYPQDKVIVGDAHQYLLEHFKEFDYIWSSPSCQSHSKFRKNVACQVRNDNPGGRYAKPVYPDLHLYEEVIFLQHYFKGKYCVENVVAYYEPLIKPQLIQRHWFWANYHIEDKHFERDNIARGSQKEHENRIGVDLSKYKVSSRKKGQSRSEVLEKDQILRNCVDPLLGLHVFESSFTKQVILSTLGFESP</sequence>
<dbReference type="CDD" id="cd02440">
    <property type="entry name" value="AdoMet_MTases"/>
    <property type="match status" value="1"/>
</dbReference>
<evidence type="ECO:0000256" key="2">
    <source>
        <dbReference type="ARBA" id="ARBA00022679"/>
    </source>
</evidence>
<dbReference type="GO" id="GO:0032259">
    <property type="term" value="P:methylation"/>
    <property type="evidence" value="ECO:0007669"/>
    <property type="project" value="UniProtKB-KW"/>
</dbReference>
<dbReference type="InterPro" id="IPR001525">
    <property type="entry name" value="C5_MeTfrase"/>
</dbReference>
<evidence type="ECO:0000313" key="3">
    <source>
        <dbReference type="EMBL" id="DBA52011.1"/>
    </source>
</evidence>
<dbReference type="Gene3D" id="3.40.50.150">
    <property type="entry name" value="Vaccinia Virus protein VP39"/>
    <property type="match status" value="1"/>
</dbReference>
<keyword evidence="1" id="KW-0489">Methyltransferase</keyword>
<keyword evidence="2" id="KW-0808">Transferase</keyword>
<evidence type="ECO:0000256" key="1">
    <source>
        <dbReference type="ARBA" id="ARBA00022603"/>
    </source>
</evidence>
<dbReference type="GO" id="GO:0008168">
    <property type="term" value="F:methyltransferase activity"/>
    <property type="evidence" value="ECO:0007669"/>
    <property type="project" value="UniProtKB-KW"/>
</dbReference>
<proteinExistence type="predicted"/>
<dbReference type="Pfam" id="PF00145">
    <property type="entry name" value="DNA_methylase"/>
    <property type="match status" value="1"/>
</dbReference>
<accession>A0AAT9J7E4</accession>
<dbReference type="SUPFAM" id="SSF53335">
    <property type="entry name" value="S-adenosyl-L-methionine-dependent methyltransferases"/>
    <property type="match status" value="1"/>
</dbReference>
<dbReference type="InterPro" id="IPR029063">
    <property type="entry name" value="SAM-dependent_MTases_sf"/>
</dbReference>
<reference evidence="3" key="1">
    <citation type="journal article" date="2024" name="Environ. Microbiol. Rep.">
        <title>Hiding in plain sight: The discovery of complete genomes of 11 hypothetical spindle-shaped viruses that putatively infect mesophilic ammonia-oxidizing archaea.</title>
        <authorList>
            <person name="Ni Y."/>
            <person name="Xu T."/>
            <person name="Yan S."/>
            <person name="Chen L."/>
            <person name="Wang Y."/>
        </authorList>
    </citation>
    <scope>NUCLEOTIDE SEQUENCE</scope>
    <source>
        <strain evidence="3">NTM1</strain>
    </source>
</reference>
<protein>
    <submittedName>
        <fullName evidence="3">ORF53</fullName>
    </submittedName>
</protein>
<reference evidence="3" key="2">
    <citation type="submission" date="2024-03" db="EMBL/GenBank/DDBJ databases">
        <authorList>
            <person name="Ni Y."/>
            <person name="Xu T."/>
            <person name="Yan S."/>
            <person name="Chen L."/>
            <person name="Wang Y."/>
        </authorList>
    </citation>
    <scope>NUCLEOTIDE SEQUENCE</scope>
    <source>
        <strain evidence="3">NTM1</strain>
    </source>
</reference>
<dbReference type="EMBL" id="BK067788">
    <property type="protein sequence ID" value="DBA52011.1"/>
    <property type="molecule type" value="Genomic_DNA"/>
</dbReference>
<name>A0AAT9J7E4_9VIRU</name>
<organism evidence="3">
    <name type="scientific">Nitrosopumilaceae spindle-shaped virus</name>
    <dbReference type="NCBI Taxonomy" id="3065433"/>
    <lineage>
        <taxon>Viruses</taxon>
    </lineage>
</organism>